<gene>
    <name evidence="2" type="ORF">SAMN05444008_101401</name>
</gene>
<evidence type="ECO:0000313" key="2">
    <source>
        <dbReference type="EMBL" id="SHE43246.1"/>
    </source>
</evidence>
<dbReference type="Proteomes" id="UP000184368">
    <property type="component" value="Unassembled WGS sequence"/>
</dbReference>
<feature type="transmembrane region" description="Helical" evidence="1">
    <location>
        <begin position="27"/>
        <end position="47"/>
    </location>
</feature>
<name>A0A1M4TFL8_9BACT</name>
<dbReference type="AlphaFoldDB" id="A0A1M4TFL8"/>
<sequence length="155" mass="18055">MFYNGYALIDGVFWAFLFYINCQNNRLRNTIATLAIIALIIAVIIVIPKGIQVHFRHELVCLNSLFQVLLVLLFFYEKYRGDVDGPLSGEPIFWFSMGLLLYAPTTYFLFVFYPQVTDRSDPQLAALWNMHHLLNASMYLIFSVGMYVNKWRTAH</sequence>
<proteinExistence type="predicted"/>
<feature type="transmembrane region" description="Helical" evidence="1">
    <location>
        <begin position="92"/>
        <end position="113"/>
    </location>
</feature>
<protein>
    <submittedName>
        <fullName evidence="2">Uncharacterized protein</fullName>
    </submittedName>
</protein>
<feature type="transmembrane region" description="Helical" evidence="1">
    <location>
        <begin position="59"/>
        <end position="76"/>
    </location>
</feature>
<dbReference type="STRING" id="1302690.BUE76_01560"/>
<keyword evidence="1" id="KW-0812">Transmembrane</keyword>
<keyword evidence="1" id="KW-1133">Transmembrane helix</keyword>
<organism evidence="2 3">
    <name type="scientific">Cnuella takakiae</name>
    <dbReference type="NCBI Taxonomy" id="1302690"/>
    <lineage>
        <taxon>Bacteria</taxon>
        <taxon>Pseudomonadati</taxon>
        <taxon>Bacteroidota</taxon>
        <taxon>Chitinophagia</taxon>
        <taxon>Chitinophagales</taxon>
        <taxon>Chitinophagaceae</taxon>
        <taxon>Cnuella</taxon>
    </lineage>
</organism>
<keyword evidence="1" id="KW-0472">Membrane</keyword>
<evidence type="ECO:0000313" key="3">
    <source>
        <dbReference type="Proteomes" id="UP000184368"/>
    </source>
</evidence>
<feature type="transmembrane region" description="Helical" evidence="1">
    <location>
        <begin position="125"/>
        <end position="148"/>
    </location>
</feature>
<accession>A0A1M4TFL8</accession>
<reference evidence="2 3" key="1">
    <citation type="submission" date="2016-11" db="EMBL/GenBank/DDBJ databases">
        <authorList>
            <person name="Jaros S."/>
            <person name="Januszkiewicz K."/>
            <person name="Wedrychowicz H."/>
        </authorList>
    </citation>
    <scope>NUCLEOTIDE SEQUENCE [LARGE SCALE GENOMIC DNA]</scope>
    <source>
        <strain evidence="2 3">DSM 26897</strain>
    </source>
</reference>
<evidence type="ECO:0000256" key="1">
    <source>
        <dbReference type="SAM" id="Phobius"/>
    </source>
</evidence>
<feature type="transmembrane region" description="Helical" evidence="1">
    <location>
        <begin position="5"/>
        <end position="21"/>
    </location>
</feature>
<dbReference type="EMBL" id="FQUO01000001">
    <property type="protein sequence ID" value="SHE43246.1"/>
    <property type="molecule type" value="Genomic_DNA"/>
</dbReference>
<keyword evidence="3" id="KW-1185">Reference proteome</keyword>